<name>B5GYA0_STRCL</name>
<protein>
    <recommendedName>
        <fullName evidence="4">Gliding motility protein</fullName>
    </recommendedName>
</protein>
<evidence type="ECO:0000313" key="3">
    <source>
        <dbReference type="Proteomes" id="UP000002357"/>
    </source>
</evidence>
<proteinExistence type="predicted"/>
<evidence type="ECO:0008006" key="4">
    <source>
        <dbReference type="Google" id="ProtNLM"/>
    </source>
</evidence>
<reference evidence="2 3" key="1">
    <citation type="journal article" date="2010" name="Genome Biol. Evol.">
        <title>The sequence of a 1.8-mb bacterial linear plasmid reveals a rich evolutionary reservoir of secondary metabolic pathways.</title>
        <authorList>
            <person name="Medema M.H."/>
            <person name="Trefzer A."/>
            <person name="Kovalchuk A."/>
            <person name="van den Berg M."/>
            <person name="Mueller U."/>
            <person name="Heijne W."/>
            <person name="Wu L."/>
            <person name="Alam M.T."/>
            <person name="Ronning C.M."/>
            <person name="Nierman W.C."/>
            <person name="Bovenberg R.A.L."/>
            <person name="Breitling R."/>
            <person name="Takano E."/>
        </authorList>
    </citation>
    <scope>NUCLEOTIDE SEQUENCE [LARGE SCALE GENOMIC DNA]</scope>
    <source>
        <strain evidence="3">ATCC 27064 / DSM 738 / JCM 4710 / NBRC 13307 / NCIMB 12785 / NRRL 3585 / VKM Ac-602</strain>
    </source>
</reference>
<dbReference type="STRING" id="1901.BB341_05550"/>
<feature type="compositionally biased region" description="Basic and acidic residues" evidence="1">
    <location>
        <begin position="92"/>
        <end position="103"/>
    </location>
</feature>
<accession>B5GYA0</accession>
<feature type="compositionally biased region" description="Low complexity" evidence="1">
    <location>
        <begin position="15"/>
        <end position="25"/>
    </location>
</feature>
<feature type="region of interest" description="Disordered" evidence="1">
    <location>
        <begin position="1"/>
        <end position="103"/>
    </location>
</feature>
<dbReference type="Proteomes" id="UP000002357">
    <property type="component" value="Chromosome"/>
</dbReference>
<keyword evidence="3" id="KW-1185">Reference proteome</keyword>
<evidence type="ECO:0000313" key="2">
    <source>
        <dbReference type="EMBL" id="EFG09742.1"/>
    </source>
</evidence>
<gene>
    <name evidence="2" type="ORF">SCLAV_4670</name>
</gene>
<sequence length="103" mass="10193">MGVFARLFGRTKGDAPTTAARTGAPAEEKTADTLEVEPAAGSTGETEAPKDGAAEKPSGAAEGAPEAEQAEGAQAAAPEGVEIPRQQSSGDAADREAGEGARQ</sequence>
<dbReference type="AlphaFoldDB" id="B5GYA0"/>
<organism evidence="2 3">
    <name type="scientific">Streptomyces clavuligerus</name>
    <dbReference type="NCBI Taxonomy" id="1901"/>
    <lineage>
        <taxon>Bacteria</taxon>
        <taxon>Bacillati</taxon>
        <taxon>Actinomycetota</taxon>
        <taxon>Actinomycetes</taxon>
        <taxon>Kitasatosporales</taxon>
        <taxon>Streptomycetaceae</taxon>
        <taxon>Streptomyces</taxon>
    </lineage>
</organism>
<evidence type="ECO:0000256" key="1">
    <source>
        <dbReference type="SAM" id="MobiDB-lite"/>
    </source>
</evidence>
<dbReference type="EMBL" id="CM000913">
    <property type="protein sequence ID" value="EFG09742.1"/>
    <property type="molecule type" value="Genomic_DNA"/>
</dbReference>
<feature type="compositionally biased region" description="Low complexity" evidence="1">
    <location>
        <begin position="55"/>
        <end position="80"/>
    </location>
</feature>